<gene>
    <name evidence="1" type="ORF">ENR23_00245</name>
</gene>
<dbReference type="EMBL" id="DSQF01000001">
    <property type="protein sequence ID" value="HGZ41858.1"/>
    <property type="molecule type" value="Genomic_DNA"/>
</dbReference>
<dbReference type="Gene3D" id="2.60.120.10">
    <property type="entry name" value="Jelly Rolls"/>
    <property type="match status" value="1"/>
</dbReference>
<sequence>MPTHVPRPTRLEAAGNKPKLIDEYVGRVNTGTTAVSVALMKSPGGWVEPPQTPRFDEYTLVLRGLLRVEHEHGVLDVRAGEAVIAHAGERVRYSTPLEEGAEYVAVCVPAFSPATVHREDTLLA</sequence>
<proteinExistence type="predicted"/>
<comment type="caution">
    <text evidence="1">The sequence shown here is derived from an EMBL/GenBank/DDBJ whole genome shotgun (WGS) entry which is preliminary data.</text>
</comment>
<name>A0A832MLJ9_UNCEI</name>
<dbReference type="AlphaFoldDB" id="A0A832MLJ9"/>
<accession>A0A832MLJ9</accession>
<reference evidence="1" key="1">
    <citation type="journal article" date="2020" name="mSystems">
        <title>Genome- and Community-Level Interaction Insights into Carbon Utilization and Element Cycling Functions of Hydrothermarchaeota in Hydrothermal Sediment.</title>
        <authorList>
            <person name="Zhou Z."/>
            <person name="Liu Y."/>
            <person name="Xu W."/>
            <person name="Pan J."/>
            <person name="Luo Z.H."/>
            <person name="Li M."/>
        </authorList>
    </citation>
    <scope>NUCLEOTIDE SEQUENCE [LARGE SCALE GENOMIC DNA]</scope>
    <source>
        <strain evidence="1">SpSt-381</strain>
    </source>
</reference>
<dbReference type="InterPro" id="IPR014710">
    <property type="entry name" value="RmlC-like_jellyroll"/>
</dbReference>
<dbReference type="InterPro" id="IPR011051">
    <property type="entry name" value="RmlC_Cupin_sf"/>
</dbReference>
<organism evidence="1">
    <name type="scientific">Eiseniibacteriota bacterium</name>
    <dbReference type="NCBI Taxonomy" id="2212470"/>
    <lineage>
        <taxon>Bacteria</taxon>
        <taxon>Candidatus Eiseniibacteriota</taxon>
    </lineage>
</organism>
<evidence type="ECO:0000313" key="1">
    <source>
        <dbReference type="EMBL" id="HGZ41858.1"/>
    </source>
</evidence>
<protein>
    <submittedName>
        <fullName evidence="1">Cupin</fullName>
    </submittedName>
</protein>
<dbReference type="SUPFAM" id="SSF51182">
    <property type="entry name" value="RmlC-like cupins"/>
    <property type="match status" value="1"/>
</dbReference>